<keyword evidence="11" id="KW-1185">Reference proteome</keyword>
<dbReference type="PROSITE" id="PS51382">
    <property type="entry name" value="SPX"/>
    <property type="match status" value="1"/>
</dbReference>
<feature type="region of interest" description="Disordered" evidence="6">
    <location>
        <begin position="825"/>
        <end position="888"/>
    </location>
</feature>
<gene>
    <name evidence="10" type="ORF">FGG08_003322</name>
</gene>
<keyword evidence="4 7" id="KW-1133">Transmembrane helix</keyword>
<dbReference type="PROSITE" id="PS51380">
    <property type="entry name" value="EXS"/>
    <property type="match status" value="1"/>
</dbReference>
<feature type="compositionally biased region" description="Polar residues" evidence="6">
    <location>
        <begin position="827"/>
        <end position="853"/>
    </location>
</feature>
<evidence type="ECO:0000256" key="5">
    <source>
        <dbReference type="ARBA" id="ARBA00023136"/>
    </source>
</evidence>
<name>A0A9P8L4W0_9PEZI</name>
<feature type="compositionally biased region" description="Acidic residues" evidence="6">
    <location>
        <begin position="941"/>
        <end position="955"/>
    </location>
</feature>
<feature type="compositionally biased region" description="Basic and acidic residues" evidence="6">
    <location>
        <begin position="956"/>
        <end position="970"/>
    </location>
</feature>
<feature type="domain" description="SPX" evidence="9">
    <location>
        <begin position="1"/>
        <end position="475"/>
    </location>
</feature>
<evidence type="ECO:0000256" key="2">
    <source>
        <dbReference type="ARBA" id="ARBA00009665"/>
    </source>
</evidence>
<accession>A0A9P8L4W0</accession>
<dbReference type="GO" id="GO:0000822">
    <property type="term" value="F:inositol hexakisphosphate binding"/>
    <property type="evidence" value="ECO:0007669"/>
    <property type="project" value="TreeGrafter"/>
</dbReference>
<evidence type="ECO:0000313" key="11">
    <source>
        <dbReference type="Proteomes" id="UP000698800"/>
    </source>
</evidence>
<dbReference type="PANTHER" id="PTHR10783">
    <property type="entry name" value="XENOTROPIC AND POLYTROPIC RETROVIRUS RECEPTOR 1-RELATED"/>
    <property type="match status" value="1"/>
</dbReference>
<evidence type="ECO:0000256" key="6">
    <source>
        <dbReference type="SAM" id="MobiDB-lite"/>
    </source>
</evidence>
<evidence type="ECO:0000313" key="10">
    <source>
        <dbReference type="EMBL" id="KAH0542295.1"/>
    </source>
</evidence>
<comment type="subcellular location">
    <subcellularLocation>
        <location evidence="1">Membrane</location>
        <topology evidence="1">Multi-pass membrane protein</topology>
    </subcellularLocation>
</comment>
<comment type="similarity">
    <text evidence="2">Belongs to the SYG1 (TC 2.A.94) family.</text>
</comment>
<dbReference type="AlphaFoldDB" id="A0A9P8L4W0"/>
<evidence type="ECO:0000259" key="8">
    <source>
        <dbReference type="PROSITE" id="PS51380"/>
    </source>
</evidence>
<keyword evidence="3 7" id="KW-0812">Transmembrane</keyword>
<feature type="transmembrane region" description="Helical" evidence="7">
    <location>
        <begin position="530"/>
        <end position="549"/>
    </location>
</feature>
<dbReference type="GO" id="GO:0006817">
    <property type="term" value="P:phosphate ion transport"/>
    <property type="evidence" value="ECO:0007669"/>
    <property type="project" value="TreeGrafter"/>
</dbReference>
<dbReference type="OrthoDB" id="9970435at2759"/>
<dbReference type="Pfam" id="PF03105">
    <property type="entry name" value="SPX"/>
    <property type="match status" value="1"/>
</dbReference>
<keyword evidence="5 7" id="KW-0472">Membrane</keyword>
<feature type="region of interest" description="Disordered" evidence="6">
    <location>
        <begin position="919"/>
        <end position="970"/>
    </location>
</feature>
<evidence type="ECO:0000256" key="3">
    <source>
        <dbReference type="ARBA" id="ARBA00022692"/>
    </source>
</evidence>
<dbReference type="GO" id="GO:0005886">
    <property type="term" value="C:plasma membrane"/>
    <property type="evidence" value="ECO:0007669"/>
    <property type="project" value="TreeGrafter"/>
</dbReference>
<feature type="domain" description="EXS" evidence="8">
    <location>
        <begin position="637"/>
        <end position="831"/>
    </location>
</feature>
<feature type="transmembrane region" description="Helical" evidence="7">
    <location>
        <begin position="748"/>
        <end position="770"/>
    </location>
</feature>
<feature type="region of interest" description="Disordered" evidence="6">
    <location>
        <begin position="40"/>
        <end position="141"/>
    </location>
</feature>
<evidence type="ECO:0000256" key="7">
    <source>
        <dbReference type="SAM" id="Phobius"/>
    </source>
</evidence>
<evidence type="ECO:0008006" key="12">
    <source>
        <dbReference type="Google" id="ProtNLM"/>
    </source>
</evidence>
<protein>
    <recommendedName>
        <fullName evidence="12">EXS-domain-containing protein</fullName>
    </recommendedName>
</protein>
<dbReference type="GO" id="GO:0016036">
    <property type="term" value="P:cellular response to phosphate starvation"/>
    <property type="evidence" value="ECO:0007669"/>
    <property type="project" value="TreeGrafter"/>
</dbReference>
<dbReference type="GO" id="GO:0005794">
    <property type="term" value="C:Golgi apparatus"/>
    <property type="evidence" value="ECO:0007669"/>
    <property type="project" value="TreeGrafter"/>
</dbReference>
<sequence length="970" mass="109569">MKFAKELEQELIPEWRAKYFDYRHGKKKLKALERALRDAYGSPRSLTGAFRGGASIRRHTSPKKPGISPKPPREAAAPEETSRPEVDPTNGDNRMGHQKTAPIVLPERQRLRRPSPDNDPRMTVYGSIVATPPRSPSPLPPALELPDPAMDPADRSSIFRMPLFGRVTSISGRSDAATNINPPALEPNRSVNLRFSETHSPLESEPKPSPQQRTLQIHQRIMSLPGGSRFPVRSLLGHTFPIGGSPSNKNMPGATTTSGDIPLEIRRNFDIRHAQFLRWMDDELEKIETFHKMKETEATERLQVLRAQLHEMRDRRMEEVIAAQRAKEKSQEDDTLSGNAEGGSSGSENIHSEAHASGWLKPVESALDVARGRLGRNPGKATRAMQALGTPETPTAADCAQHARVDSHRDFTRRKTSESIPYHQAKRKLKRALQEYYRSLELLKSYALLNRTAFRKMNKKYDKVLNARPAGRYMSEKVNRAYFVQSEIPDAHIAAVEDLYARYFERGSHKIAAGKLRSTSRKPTEYYGSVYRNGLLIGAGLVFGIQGLISGAVKLSDPNQVVRVNTSYLLQIYAGLFLSVLLFLSFVLNCKIWTEAKINYVFIFEFDTRHHLDWHQLAEGLVLFFCLYGRSWNDPGQCNSSHSRLLGFFTTLPGIWRGLHCIRRYYDTGNVFPHLVNGGKYTFTILYYVTLSLYRIHKLPQIKALFITCAGINAIYCSIWDLLMDWSLGNPYAHYPFLRDVLGFKHVWIYYAAMVLDPILRFNWIFYAIFASDNQHSALLSFIVSLSEVLRRGMWSLFRMENEHCTNVGRFRAYRDIPLPYSLPASRGTSLDSRSSLEGSKPSRTSSMKQPKQQPRRKSSPPPPPPSAATSAATTATAPMPIPDLEHAHRRPTITLRRHASSFQGGMARVGTAISMAHAQDFERRKRPIGGELGEGPMDGESSEEEDEEEEMEMVEEGKRAVRGEESKSR</sequence>
<dbReference type="PANTHER" id="PTHR10783:SF103">
    <property type="entry name" value="SOLUTE CARRIER FAMILY 53 MEMBER 1"/>
    <property type="match status" value="1"/>
</dbReference>
<evidence type="ECO:0000256" key="4">
    <source>
        <dbReference type="ARBA" id="ARBA00022989"/>
    </source>
</evidence>
<feature type="compositionally biased region" description="Basic and acidic residues" evidence="6">
    <location>
        <begin position="322"/>
        <end position="332"/>
    </location>
</feature>
<reference evidence="10" key="1">
    <citation type="submission" date="2021-03" db="EMBL/GenBank/DDBJ databases">
        <title>Comparative genomics and phylogenomic investigation of the class Geoglossomycetes provide insights into ecological specialization and systematics.</title>
        <authorList>
            <person name="Melie T."/>
            <person name="Pirro S."/>
            <person name="Miller A.N."/>
            <person name="Quandt A."/>
        </authorList>
    </citation>
    <scope>NUCLEOTIDE SEQUENCE</scope>
    <source>
        <strain evidence="10">GBOQ0MN5Z8</strain>
    </source>
</reference>
<feature type="compositionally biased region" description="Low complexity" evidence="6">
    <location>
        <begin position="868"/>
        <end position="879"/>
    </location>
</feature>
<proteinExistence type="inferred from homology"/>
<evidence type="ECO:0000259" key="9">
    <source>
        <dbReference type="PROSITE" id="PS51382"/>
    </source>
</evidence>
<dbReference type="CDD" id="cd14475">
    <property type="entry name" value="SPX_SYG1_like"/>
    <property type="match status" value="1"/>
</dbReference>
<evidence type="ECO:0000256" key="1">
    <source>
        <dbReference type="ARBA" id="ARBA00004141"/>
    </source>
</evidence>
<dbReference type="InterPro" id="IPR004342">
    <property type="entry name" value="EXS_C"/>
</dbReference>
<dbReference type="InterPro" id="IPR004331">
    <property type="entry name" value="SPX_dom"/>
</dbReference>
<feature type="transmembrane region" description="Helical" evidence="7">
    <location>
        <begin position="704"/>
        <end position="728"/>
    </location>
</feature>
<dbReference type="Pfam" id="PF03124">
    <property type="entry name" value="EXS"/>
    <property type="match status" value="1"/>
</dbReference>
<feature type="transmembrane region" description="Helical" evidence="7">
    <location>
        <begin position="569"/>
        <end position="588"/>
    </location>
</feature>
<comment type="caution">
    <text evidence="10">The sequence shown here is derived from an EMBL/GenBank/DDBJ whole genome shotgun (WGS) entry which is preliminary data.</text>
</comment>
<dbReference type="EMBL" id="JAGHQL010000057">
    <property type="protein sequence ID" value="KAH0542295.1"/>
    <property type="molecule type" value="Genomic_DNA"/>
</dbReference>
<feature type="region of interest" description="Disordered" evidence="6">
    <location>
        <begin position="322"/>
        <end position="357"/>
    </location>
</feature>
<dbReference type="Proteomes" id="UP000698800">
    <property type="component" value="Unassembled WGS sequence"/>
</dbReference>
<organism evidence="10 11">
    <name type="scientific">Glutinoglossum americanum</name>
    <dbReference type="NCBI Taxonomy" id="1670608"/>
    <lineage>
        <taxon>Eukaryota</taxon>
        <taxon>Fungi</taxon>
        <taxon>Dikarya</taxon>
        <taxon>Ascomycota</taxon>
        <taxon>Pezizomycotina</taxon>
        <taxon>Geoglossomycetes</taxon>
        <taxon>Geoglossales</taxon>
        <taxon>Geoglossaceae</taxon>
        <taxon>Glutinoglossum</taxon>
    </lineage>
</organism>